<keyword evidence="2" id="KW-0472">Membrane</keyword>
<feature type="transmembrane region" description="Helical" evidence="2">
    <location>
        <begin position="150"/>
        <end position="175"/>
    </location>
</feature>
<feature type="transmembrane region" description="Helical" evidence="2">
    <location>
        <begin position="236"/>
        <end position="258"/>
    </location>
</feature>
<feature type="compositionally biased region" description="Basic and acidic residues" evidence="1">
    <location>
        <begin position="381"/>
        <end position="396"/>
    </location>
</feature>
<feature type="transmembrane region" description="Helical" evidence="2">
    <location>
        <begin position="295"/>
        <end position="313"/>
    </location>
</feature>
<dbReference type="EMBL" id="LT629700">
    <property type="protein sequence ID" value="SDL59768.1"/>
    <property type="molecule type" value="Genomic_DNA"/>
</dbReference>
<evidence type="ECO:0000313" key="3">
    <source>
        <dbReference type="EMBL" id="SDL59768.1"/>
    </source>
</evidence>
<keyword evidence="2" id="KW-1133">Transmembrane helix</keyword>
<accession>A0A1G9LCT0</accession>
<name>A0A1G9LCT0_9CORY</name>
<keyword evidence="2" id="KW-0812">Transmembrane</keyword>
<proteinExistence type="predicted"/>
<feature type="transmembrane region" description="Helical" evidence="2">
    <location>
        <begin position="80"/>
        <end position="99"/>
    </location>
</feature>
<feature type="transmembrane region" description="Helical" evidence="2">
    <location>
        <begin position="27"/>
        <end position="60"/>
    </location>
</feature>
<evidence type="ECO:0000256" key="2">
    <source>
        <dbReference type="SAM" id="Phobius"/>
    </source>
</evidence>
<feature type="transmembrane region" description="Helical" evidence="2">
    <location>
        <begin position="196"/>
        <end position="216"/>
    </location>
</feature>
<dbReference type="STRING" id="38302.SAMN04488535_0109"/>
<evidence type="ECO:0000256" key="1">
    <source>
        <dbReference type="SAM" id="MobiDB-lite"/>
    </source>
</evidence>
<sequence length="422" mass="42915">MPQAAAQTRTAPAPHAPETWGERLRHYLPFAAAPSVVAALSVVALSLALVLLTGSPLAYLPAAIGETWLVAHGVPVTFDGVTLGLTPLLPPAAVAALVAQRVRVATRKRVSILDLAAITALGLGIPLTLTCIALFMVADASAVYPVAPPNAFAALALTLGVHAAGIVAGIGPVVWRALAGRAGAPAFVVDTARTAATALLHLVGAAAVVYLCLLLAGWGRVSSLVDAYPTLPGPGLAALIALTLLYLPNAAVATLSALMGGSVEYAGAQASLFSVDNVALPPLPLFAAIPAAAPAWAPVLMLVPAAALVRFFASRALGPRDVALTAAWSGVWTLAVIPFAGGSAGAYGYVGAHVVATPALALAWVAAVGGLVWLIASMRHAKPEPEPEREPEREPEPEPEEEKPAGGSTKWVPPTTEDDVRD</sequence>
<protein>
    <submittedName>
        <fullName evidence="3">Uncharacterized protein</fullName>
    </submittedName>
</protein>
<feature type="transmembrane region" description="Helical" evidence="2">
    <location>
        <begin position="355"/>
        <end position="376"/>
    </location>
</feature>
<evidence type="ECO:0000313" key="4">
    <source>
        <dbReference type="Proteomes" id="UP000199350"/>
    </source>
</evidence>
<feature type="region of interest" description="Disordered" evidence="1">
    <location>
        <begin position="380"/>
        <end position="422"/>
    </location>
</feature>
<feature type="transmembrane region" description="Helical" evidence="2">
    <location>
        <begin position="111"/>
        <end position="138"/>
    </location>
</feature>
<keyword evidence="4" id="KW-1185">Reference proteome</keyword>
<gene>
    <name evidence="3" type="ORF">SAMN04488535_0109</name>
</gene>
<reference evidence="4" key="1">
    <citation type="submission" date="2016-10" db="EMBL/GenBank/DDBJ databases">
        <authorList>
            <person name="Varghese N."/>
            <person name="Submissions S."/>
        </authorList>
    </citation>
    <scope>NUCLEOTIDE SEQUENCE [LARGE SCALE GENOMIC DNA]</scope>
    <source>
        <strain evidence="4">DSM 20632</strain>
    </source>
</reference>
<organism evidence="3 4">
    <name type="scientific">Corynebacterium mycetoides</name>
    <dbReference type="NCBI Taxonomy" id="38302"/>
    <lineage>
        <taxon>Bacteria</taxon>
        <taxon>Bacillati</taxon>
        <taxon>Actinomycetota</taxon>
        <taxon>Actinomycetes</taxon>
        <taxon>Mycobacteriales</taxon>
        <taxon>Corynebacteriaceae</taxon>
        <taxon>Corynebacterium</taxon>
    </lineage>
</organism>
<feature type="transmembrane region" description="Helical" evidence="2">
    <location>
        <begin position="270"/>
        <end position="289"/>
    </location>
</feature>
<dbReference type="Proteomes" id="UP000199350">
    <property type="component" value="Chromosome I"/>
</dbReference>
<dbReference type="Pfam" id="PF19877">
    <property type="entry name" value="DUF6350"/>
    <property type="match status" value="1"/>
</dbReference>
<dbReference type="InterPro" id="IPR045931">
    <property type="entry name" value="DUF6350"/>
</dbReference>
<feature type="transmembrane region" description="Helical" evidence="2">
    <location>
        <begin position="325"/>
        <end position="349"/>
    </location>
</feature>
<dbReference type="AlphaFoldDB" id="A0A1G9LCT0"/>